<name>A0ABQ1KQV4_9GAMM</name>
<keyword evidence="4" id="KW-1185">Reference proteome</keyword>
<dbReference type="EMBL" id="BMIJ01000006">
    <property type="protein sequence ID" value="GGC02474.1"/>
    <property type="molecule type" value="Genomic_DNA"/>
</dbReference>
<dbReference type="NCBIfam" id="TIGR00051">
    <property type="entry name" value="YbgC/FadM family acyl-CoA thioesterase"/>
    <property type="match status" value="1"/>
</dbReference>
<dbReference type="RefSeq" id="WP_188749920.1">
    <property type="nucleotide sequence ID" value="NZ_BMIJ01000006.1"/>
</dbReference>
<dbReference type="InterPro" id="IPR014166">
    <property type="entry name" value="Tol-Pal_acyl-CoA_thioesterase"/>
</dbReference>
<dbReference type="CDD" id="cd00586">
    <property type="entry name" value="4HBT"/>
    <property type="match status" value="1"/>
</dbReference>
<keyword evidence="2" id="KW-0378">Hydrolase</keyword>
<dbReference type="NCBIfam" id="TIGR02799">
    <property type="entry name" value="thio_ybgC"/>
    <property type="match status" value="1"/>
</dbReference>
<accession>A0ABQ1KQV4</accession>
<dbReference type="Proteomes" id="UP000629025">
    <property type="component" value="Unassembled WGS sequence"/>
</dbReference>
<organism evidence="3 4">
    <name type="scientific">Marinobacterium zhoushanense</name>
    <dbReference type="NCBI Taxonomy" id="1679163"/>
    <lineage>
        <taxon>Bacteria</taxon>
        <taxon>Pseudomonadati</taxon>
        <taxon>Pseudomonadota</taxon>
        <taxon>Gammaproteobacteria</taxon>
        <taxon>Oceanospirillales</taxon>
        <taxon>Oceanospirillaceae</taxon>
        <taxon>Marinobacterium</taxon>
    </lineage>
</organism>
<dbReference type="Gene3D" id="3.10.129.10">
    <property type="entry name" value="Hotdog Thioesterase"/>
    <property type="match status" value="1"/>
</dbReference>
<dbReference type="PIRSF" id="PIRSF003230">
    <property type="entry name" value="YbgC"/>
    <property type="match status" value="1"/>
</dbReference>
<dbReference type="PANTHER" id="PTHR31793:SF37">
    <property type="entry name" value="ACYL-COA THIOESTER HYDROLASE YBGC"/>
    <property type="match status" value="1"/>
</dbReference>
<comment type="similarity">
    <text evidence="1">Belongs to the 4-hydroxybenzoyl-CoA thioesterase family.</text>
</comment>
<evidence type="ECO:0000313" key="4">
    <source>
        <dbReference type="Proteomes" id="UP000629025"/>
    </source>
</evidence>
<dbReference type="InterPro" id="IPR050563">
    <property type="entry name" value="4-hydroxybenzoyl-CoA_TE"/>
</dbReference>
<dbReference type="PANTHER" id="PTHR31793">
    <property type="entry name" value="4-HYDROXYBENZOYL-COA THIOESTERASE FAMILY MEMBER"/>
    <property type="match status" value="1"/>
</dbReference>
<evidence type="ECO:0000313" key="3">
    <source>
        <dbReference type="EMBL" id="GGC02474.1"/>
    </source>
</evidence>
<proteinExistence type="inferred from homology"/>
<evidence type="ECO:0000256" key="1">
    <source>
        <dbReference type="ARBA" id="ARBA00005953"/>
    </source>
</evidence>
<dbReference type="Pfam" id="PF13279">
    <property type="entry name" value="4HBT_2"/>
    <property type="match status" value="1"/>
</dbReference>
<protein>
    <submittedName>
        <fullName evidence="3">Tol-pal system-associated acyl-CoA thioesterase</fullName>
    </submittedName>
</protein>
<dbReference type="SUPFAM" id="SSF54637">
    <property type="entry name" value="Thioesterase/thiol ester dehydrase-isomerase"/>
    <property type="match status" value="1"/>
</dbReference>
<comment type="caution">
    <text evidence="3">The sequence shown here is derived from an EMBL/GenBank/DDBJ whole genome shotgun (WGS) entry which is preliminary data.</text>
</comment>
<dbReference type="InterPro" id="IPR029069">
    <property type="entry name" value="HotDog_dom_sf"/>
</dbReference>
<gene>
    <name evidence="3" type="ORF">GCM10011352_30840</name>
</gene>
<dbReference type="InterPro" id="IPR006684">
    <property type="entry name" value="YbgC/YbaW"/>
</dbReference>
<sequence length="134" mass="15702">MAFDWPLRVYIEDTDFGGIVYYVNYLKFMERARTEMLRQYGYSQHRLAADHCLFVVHSVDCRYLKPARLDDELIVRSAIEQAGAASLVFKQKIIDRHTEQTLCEGQVRVACVNSQTFKPRRWPRELVMALNTPD</sequence>
<evidence type="ECO:0000256" key="2">
    <source>
        <dbReference type="ARBA" id="ARBA00022801"/>
    </source>
</evidence>
<reference evidence="4" key="1">
    <citation type="journal article" date="2019" name="Int. J. Syst. Evol. Microbiol.">
        <title>The Global Catalogue of Microorganisms (GCM) 10K type strain sequencing project: providing services to taxonomists for standard genome sequencing and annotation.</title>
        <authorList>
            <consortium name="The Broad Institute Genomics Platform"/>
            <consortium name="The Broad Institute Genome Sequencing Center for Infectious Disease"/>
            <person name="Wu L."/>
            <person name="Ma J."/>
        </authorList>
    </citation>
    <scope>NUCLEOTIDE SEQUENCE [LARGE SCALE GENOMIC DNA]</scope>
    <source>
        <strain evidence="4">CGMCC 1.15341</strain>
    </source>
</reference>